<comment type="subcellular location">
    <subcellularLocation>
        <location evidence="1">Secreted</location>
        <location evidence="1">Cell wall</location>
    </subcellularLocation>
</comment>
<comment type="function">
    <text evidence="8">Beta-glucosidases are one of a number of cellulolytic enzymes involved in the degradation of cellulosic biomass. Catalyzes the last step releasing glucose from the inhibitory cellobiose.</text>
</comment>
<dbReference type="SUPFAM" id="SSF51445">
    <property type="entry name" value="(Trans)glycosidases"/>
    <property type="match status" value="1"/>
</dbReference>
<keyword evidence="5 14" id="KW-0732">Signal</keyword>
<keyword evidence="7" id="KW-0326">Glycosidase</keyword>
<evidence type="ECO:0000256" key="9">
    <source>
        <dbReference type="ARBA" id="ARBA00039284"/>
    </source>
</evidence>
<dbReference type="GO" id="GO:0071555">
    <property type="term" value="P:cell wall organization"/>
    <property type="evidence" value="ECO:0007669"/>
    <property type="project" value="TreeGrafter"/>
</dbReference>
<evidence type="ECO:0000256" key="7">
    <source>
        <dbReference type="ARBA" id="ARBA00023295"/>
    </source>
</evidence>
<dbReference type="GO" id="GO:0042973">
    <property type="term" value="F:glucan endo-1,3-beta-D-glucosidase activity"/>
    <property type="evidence" value="ECO:0007669"/>
    <property type="project" value="TreeGrafter"/>
</dbReference>
<keyword evidence="6" id="KW-0378">Hydrolase</keyword>
<dbReference type="OrthoDB" id="4082933at2759"/>
<protein>
    <recommendedName>
        <fullName evidence="9">Probable beta-glucosidase btgE</fullName>
    </recommendedName>
    <alternativeName>
        <fullName evidence="10">Beta-D-glucoside glucohydrolase btgE</fullName>
    </alternativeName>
    <alternativeName>
        <fullName evidence="12">Cellobiase btgE</fullName>
    </alternativeName>
    <alternativeName>
        <fullName evidence="11">Gentiobiase btgE</fullName>
    </alternativeName>
</protein>
<keyword evidence="4" id="KW-0964">Secreted</keyword>
<evidence type="ECO:0000313" key="16">
    <source>
        <dbReference type="Proteomes" id="UP000664203"/>
    </source>
</evidence>
<evidence type="ECO:0000256" key="13">
    <source>
        <dbReference type="SAM" id="MobiDB-lite"/>
    </source>
</evidence>
<evidence type="ECO:0000256" key="4">
    <source>
        <dbReference type="ARBA" id="ARBA00022525"/>
    </source>
</evidence>
<dbReference type="Gene3D" id="3.20.20.80">
    <property type="entry name" value="Glycosidases"/>
    <property type="match status" value="1"/>
</dbReference>
<accession>A0A8H3PKN1</accession>
<gene>
    <name evidence="15" type="ORF">ALECFALPRED_010148</name>
</gene>
<feature type="chain" id="PRO_5034566916" description="Probable beta-glucosidase btgE" evidence="14">
    <location>
        <begin position="20"/>
        <end position="371"/>
    </location>
</feature>
<comment type="caution">
    <text evidence="15">The sequence shown here is derived from an EMBL/GenBank/DDBJ whole genome shotgun (WGS) entry which is preliminary data.</text>
</comment>
<evidence type="ECO:0000256" key="12">
    <source>
        <dbReference type="ARBA" id="ARBA00042762"/>
    </source>
</evidence>
<evidence type="ECO:0000256" key="8">
    <source>
        <dbReference type="ARBA" id="ARBA00024983"/>
    </source>
</evidence>
<name>A0A8H3PKN1_9LECA</name>
<comment type="similarity">
    <text evidence="2">Belongs to the glycosyl hydrolase 17 family.</text>
</comment>
<dbReference type="GO" id="GO:0009277">
    <property type="term" value="C:fungal-type cell wall"/>
    <property type="evidence" value="ECO:0007669"/>
    <property type="project" value="TreeGrafter"/>
</dbReference>
<evidence type="ECO:0000256" key="11">
    <source>
        <dbReference type="ARBA" id="ARBA00041516"/>
    </source>
</evidence>
<evidence type="ECO:0000256" key="5">
    <source>
        <dbReference type="ARBA" id="ARBA00022729"/>
    </source>
</evidence>
<dbReference type="PANTHER" id="PTHR16631">
    <property type="entry name" value="GLUCAN 1,3-BETA-GLUCOSIDASE"/>
    <property type="match status" value="1"/>
</dbReference>
<sequence length="371" mass="39446">MKGILCLGAAVALLRSAAAFLPDSQDKRDFHDQLLFFQPAKGANKAAGTPAASLSHLETVKAGPRFGSNSPSPLQDTPSQYPGHSPSPDDDTTLLHPPQTQEPKFTIGSSASQWAITYTPYTSTFTCLSPSIIRSDIATIARKGFTSVRLYSIDCSALRHVGHAALTHGLKMIIGIQLDAGLADAETQLSDIIDWAAGNSNSNSKWDLIEMIVIGNEAIFNDQTTASALAAFISTSRTTLRSANYTGPVTTTEPISLLSQHRRALCPALDLTAANIQPFFHPSITASTAGAYVLSELSHLSTICPGLEAVNLETGWPRRGRANGAAVPGYLEQWMAVAGIMERAGGKSVFLGFGDEGWKDEGAFGVERSWG</sequence>
<keyword evidence="3" id="KW-0134">Cell wall</keyword>
<reference evidence="15" key="1">
    <citation type="submission" date="2021-03" db="EMBL/GenBank/DDBJ databases">
        <authorList>
            <person name="Tagirdzhanova G."/>
        </authorList>
    </citation>
    <scope>NUCLEOTIDE SEQUENCE</scope>
</reference>
<feature type="signal peptide" evidence="14">
    <location>
        <begin position="1"/>
        <end position="19"/>
    </location>
</feature>
<dbReference type="AlphaFoldDB" id="A0A8H3PKN1"/>
<dbReference type="GO" id="GO:0009986">
    <property type="term" value="C:cell surface"/>
    <property type="evidence" value="ECO:0007669"/>
    <property type="project" value="TreeGrafter"/>
</dbReference>
<evidence type="ECO:0000256" key="14">
    <source>
        <dbReference type="SAM" id="SignalP"/>
    </source>
</evidence>
<keyword evidence="16" id="KW-1185">Reference proteome</keyword>
<dbReference type="InterPro" id="IPR017853">
    <property type="entry name" value="GH"/>
</dbReference>
<dbReference type="Proteomes" id="UP000664203">
    <property type="component" value="Unassembled WGS sequence"/>
</dbReference>
<dbReference type="PANTHER" id="PTHR16631:SF24">
    <property type="entry name" value="FAMILY 17 GLUCOSIDASE SCW11-RELATED"/>
    <property type="match status" value="1"/>
</dbReference>
<evidence type="ECO:0000256" key="2">
    <source>
        <dbReference type="ARBA" id="ARBA00008773"/>
    </source>
</evidence>
<evidence type="ECO:0000256" key="3">
    <source>
        <dbReference type="ARBA" id="ARBA00022512"/>
    </source>
</evidence>
<evidence type="ECO:0000313" key="15">
    <source>
        <dbReference type="EMBL" id="CAF9942845.1"/>
    </source>
</evidence>
<evidence type="ECO:0000256" key="1">
    <source>
        <dbReference type="ARBA" id="ARBA00004191"/>
    </source>
</evidence>
<evidence type="ECO:0000256" key="10">
    <source>
        <dbReference type="ARBA" id="ARBA00041495"/>
    </source>
</evidence>
<organism evidence="15 16">
    <name type="scientific">Alectoria fallacina</name>
    <dbReference type="NCBI Taxonomy" id="1903189"/>
    <lineage>
        <taxon>Eukaryota</taxon>
        <taxon>Fungi</taxon>
        <taxon>Dikarya</taxon>
        <taxon>Ascomycota</taxon>
        <taxon>Pezizomycotina</taxon>
        <taxon>Lecanoromycetes</taxon>
        <taxon>OSLEUM clade</taxon>
        <taxon>Lecanoromycetidae</taxon>
        <taxon>Lecanorales</taxon>
        <taxon>Lecanorineae</taxon>
        <taxon>Parmeliaceae</taxon>
        <taxon>Alectoria</taxon>
    </lineage>
</organism>
<evidence type="ECO:0000256" key="6">
    <source>
        <dbReference type="ARBA" id="ARBA00022801"/>
    </source>
</evidence>
<dbReference type="InterPro" id="IPR050732">
    <property type="entry name" value="Beta-glucan_modifiers"/>
</dbReference>
<proteinExistence type="inferred from homology"/>
<dbReference type="EMBL" id="CAJPDR010000821">
    <property type="protein sequence ID" value="CAF9942845.1"/>
    <property type="molecule type" value="Genomic_DNA"/>
</dbReference>
<feature type="non-terminal residue" evidence="15">
    <location>
        <position position="371"/>
    </location>
</feature>
<feature type="region of interest" description="Disordered" evidence="13">
    <location>
        <begin position="62"/>
        <end position="106"/>
    </location>
</feature>
<feature type="compositionally biased region" description="Polar residues" evidence="13">
    <location>
        <begin position="67"/>
        <end position="82"/>
    </location>
</feature>
<dbReference type="GO" id="GO:0005576">
    <property type="term" value="C:extracellular region"/>
    <property type="evidence" value="ECO:0007669"/>
    <property type="project" value="TreeGrafter"/>
</dbReference>